<keyword evidence="8" id="KW-1185">Reference proteome</keyword>
<dbReference type="FunFam" id="3.40.50.720:FF:000203">
    <property type="entry name" value="D-3-phosphoglycerate dehydrogenase (SerA)"/>
    <property type="match status" value="1"/>
</dbReference>
<evidence type="ECO:0000259" key="5">
    <source>
        <dbReference type="Pfam" id="PF00389"/>
    </source>
</evidence>
<dbReference type="STRING" id="1472767.AOX59_17370"/>
<dbReference type="PROSITE" id="PS00670">
    <property type="entry name" value="D_2_HYDROXYACID_DH_2"/>
    <property type="match status" value="1"/>
</dbReference>
<evidence type="ECO:0000256" key="3">
    <source>
        <dbReference type="ARBA" id="ARBA00023027"/>
    </source>
</evidence>
<dbReference type="Pfam" id="PF00389">
    <property type="entry name" value="2-Hacid_dh"/>
    <property type="match status" value="1"/>
</dbReference>
<comment type="similarity">
    <text evidence="1 4">Belongs to the D-isomer specific 2-hydroxyacid dehydrogenase family.</text>
</comment>
<gene>
    <name evidence="7" type="ORF">AOX59_17370</name>
</gene>
<evidence type="ECO:0000259" key="6">
    <source>
        <dbReference type="Pfam" id="PF02826"/>
    </source>
</evidence>
<dbReference type="KEGG" id="lao:AOX59_17370"/>
<name>A0A0U4FI23_9BACI</name>
<dbReference type="RefSeq" id="WP_068447434.1">
    <property type="nucleotide sequence ID" value="NZ_CP013862.1"/>
</dbReference>
<evidence type="ECO:0000313" key="7">
    <source>
        <dbReference type="EMBL" id="ALX50189.1"/>
    </source>
</evidence>
<accession>A0A0U4FI23</accession>
<protein>
    <submittedName>
        <fullName evidence="7">Hydroxyacid dehydrogenase</fullName>
    </submittedName>
</protein>
<keyword evidence="2 4" id="KW-0560">Oxidoreductase</keyword>
<dbReference type="EMBL" id="CP013862">
    <property type="protein sequence ID" value="ALX50189.1"/>
    <property type="molecule type" value="Genomic_DNA"/>
</dbReference>
<feature type="domain" description="D-isomer specific 2-hydroxyacid dehydrogenase catalytic" evidence="5">
    <location>
        <begin position="3"/>
        <end position="315"/>
    </location>
</feature>
<organism evidence="7 8">
    <name type="scientific">Lentibacillus amyloliquefaciens</name>
    <dbReference type="NCBI Taxonomy" id="1472767"/>
    <lineage>
        <taxon>Bacteria</taxon>
        <taxon>Bacillati</taxon>
        <taxon>Bacillota</taxon>
        <taxon>Bacilli</taxon>
        <taxon>Bacillales</taxon>
        <taxon>Bacillaceae</taxon>
        <taxon>Lentibacillus</taxon>
    </lineage>
</organism>
<dbReference type="OrthoDB" id="9805416at2"/>
<feature type="domain" description="D-isomer specific 2-hydroxyacid dehydrogenase NAD-binding" evidence="6">
    <location>
        <begin position="107"/>
        <end position="285"/>
    </location>
</feature>
<dbReference type="Gene3D" id="3.40.50.720">
    <property type="entry name" value="NAD(P)-binding Rossmann-like Domain"/>
    <property type="match status" value="2"/>
</dbReference>
<dbReference type="GO" id="GO:0016616">
    <property type="term" value="F:oxidoreductase activity, acting on the CH-OH group of donors, NAD or NADP as acceptor"/>
    <property type="evidence" value="ECO:0007669"/>
    <property type="project" value="InterPro"/>
</dbReference>
<proteinExistence type="inferred from homology"/>
<dbReference type="InterPro" id="IPR029753">
    <property type="entry name" value="D-isomer_DH_CS"/>
</dbReference>
<dbReference type="InterPro" id="IPR036291">
    <property type="entry name" value="NAD(P)-bd_dom_sf"/>
</dbReference>
<dbReference type="PANTHER" id="PTHR42789:SF1">
    <property type="entry name" value="D-ISOMER SPECIFIC 2-HYDROXYACID DEHYDROGENASE FAMILY PROTEIN (AFU_ORTHOLOGUE AFUA_6G10090)"/>
    <property type="match status" value="1"/>
</dbReference>
<keyword evidence="3" id="KW-0520">NAD</keyword>
<dbReference type="GO" id="GO:0051287">
    <property type="term" value="F:NAD binding"/>
    <property type="evidence" value="ECO:0007669"/>
    <property type="project" value="InterPro"/>
</dbReference>
<evidence type="ECO:0000313" key="8">
    <source>
        <dbReference type="Proteomes" id="UP000050331"/>
    </source>
</evidence>
<dbReference type="InterPro" id="IPR006139">
    <property type="entry name" value="D-isomer_2_OHA_DH_cat_dom"/>
</dbReference>
<dbReference type="AlphaFoldDB" id="A0A0U4FI23"/>
<dbReference type="InterPro" id="IPR050857">
    <property type="entry name" value="D-2-hydroxyacid_DH"/>
</dbReference>
<reference evidence="7 8" key="1">
    <citation type="submission" date="2016-01" db="EMBL/GenBank/DDBJ databases">
        <title>Complete genome sequence of strain Lentibacillus amyloliquefaciens LAM0015T isolated from saline sediment.</title>
        <authorList>
            <person name="Wang J.-L."/>
            <person name="He M.-X."/>
        </authorList>
    </citation>
    <scope>NUCLEOTIDE SEQUENCE [LARGE SCALE GENOMIC DNA]</scope>
    <source>
        <strain evidence="7 8">LAM0015</strain>
    </source>
</reference>
<evidence type="ECO:0000256" key="4">
    <source>
        <dbReference type="RuleBase" id="RU003719"/>
    </source>
</evidence>
<evidence type="ECO:0000256" key="2">
    <source>
        <dbReference type="ARBA" id="ARBA00023002"/>
    </source>
</evidence>
<dbReference type="PANTHER" id="PTHR42789">
    <property type="entry name" value="D-ISOMER SPECIFIC 2-HYDROXYACID DEHYDROGENASE FAMILY PROTEIN (AFU_ORTHOLOGUE AFUA_6G10090)"/>
    <property type="match status" value="1"/>
</dbReference>
<dbReference type="Pfam" id="PF02826">
    <property type="entry name" value="2-Hacid_dh_C"/>
    <property type="match status" value="1"/>
</dbReference>
<evidence type="ECO:0000256" key="1">
    <source>
        <dbReference type="ARBA" id="ARBA00005854"/>
    </source>
</evidence>
<dbReference type="SUPFAM" id="SSF52283">
    <property type="entry name" value="Formate/glycerate dehydrogenase catalytic domain-like"/>
    <property type="match status" value="1"/>
</dbReference>
<dbReference type="SUPFAM" id="SSF51735">
    <property type="entry name" value="NAD(P)-binding Rossmann-fold domains"/>
    <property type="match status" value="1"/>
</dbReference>
<dbReference type="InterPro" id="IPR006140">
    <property type="entry name" value="D-isomer_DH_NAD-bd"/>
</dbReference>
<dbReference type="Proteomes" id="UP000050331">
    <property type="component" value="Chromosome"/>
</dbReference>
<dbReference type="CDD" id="cd12173">
    <property type="entry name" value="PGDH_4"/>
    <property type="match status" value="1"/>
</dbReference>
<sequence length="317" mass="35099">MKILVTELMWDDGIEELRKLGYTVDYDMELGRKREELLKLLPEYDALIVRNETRVDTEFLDAAKNTRVIGRLGVGLDNIDLEAAKERDIPVIAAKNANATSVAEYVMAAMLDASRPLSDADADVRQGNWDRKFFTGYELNKRTLGLVGMGEISHRVAKRARAFGMDVVGYDPFVAPFDHILAETGVRPADTLDELLQQSDFVSVHVPLTKATKHMLNKDNFPLMKSHAYVINSARGGIVHEEDLIDAVKSKQIAGAYLDVLEKEPVQKDAPLAQVESIRLSPHIAGLTDEAQSRTAMLIAQEVDRVLNGGKSICAVV</sequence>